<keyword evidence="21" id="KW-1185">Reference proteome</keyword>
<keyword evidence="5 18" id="KW-0997">Cell inner membrane</keyword>
<evidence type="ECO:0000256" key="4">
    <source>
        <dbReference type="ARBA" id="ARBA00022475"/>
    </source>
</evidence>
<feature type="transmembrane region" description="Helical" evidence="18">
    <location>
        <begin position="348"/>
        <end position="372"/>
    </location>
</feature>
<comment type="similarity">
    <text evidence="2 18">Belongs to the thioredoxin family. DsbD subfamily.</text>
</comment>
<dbReference type="RefSeq" id="WP_089795584.1">
    <property type="nucleotide sequence ID" value="NZ_FPBP01000006.1"/>
</dbReference>
<keyword evidence="10 18" id="KW-1133">Transmembrane helix</keyword>
<dbReference type="Gene3D" id="2.60.40.1250">
    <property type="entry name" value="Thiol:disulfide interchange protein DsbD, N-terminal domain"/>
    <property type="match status" value="1"/>
</dbReference>
<keyword evidence="3 18" id="KW-0813">Transport</keyword>
<dbReference type="EMBL" id="FPBP01000006">
    <property type="protein sequence ID" value="SFU70488.1"/>
    <property type="molecule type" value="Genomic_DNA"/>
</dbReference>
<comment type="catalytic activity">
    <reaction evidence="17 18">
        <text>[protein]-dithiol + NADP(+) = [protein]-disulfide + NADPH + H(+)</text>
        <dbReference type="Rhea" id="RHEA:18753"/>
        <dbReference type="Rhea" id="RHEA-COMP:10593"/>
        <dbReference type="Rhea" id="RHEA-COMP:10594"/>
        <dbReference type="ChEBI" id="CHEBI:15378"/>
        <dbReference type="ChEBI" id="CHEBI:29950"/>
        <dbReference type="ChEBI" id="CHEBI:50058"/>
        <dbReference type="ChEBI" id="CHEBI:57783"/>
        <dbReference type="ChEBI" id="CHEBI:58349"/>
        <dbReference type="EC" id="1.8.1.8"/>
    </reaction>
</comment>
<comment type="function">
    <text evidence="18">Required to facilitate the formation of correct disulfide bonds in some periplasmic proteins and for the assembly of the periplasmic c-type cytochromes. Acts by transferring electrons from cytoplasmic thioredoxin to the periplasm. This transfer involves a cascade of disulfide bond formation and reduction steps.</text>
</comment>
<name>A0A1I7IC87_9GAMM</name>
<organism evidence="20 21">
    <name type="scientific">Halomonas korlensis</name>
    <dbReference type="NCBI Taxonomy" id="463301"/>
    <lineage>
        <taxon>Bacteria</taxon>
        <taxon>Pseudomonadati</taxon>
        <taxon>Pseudomonadota</taxon>
        <taxon>Gammaproteobacteria</taxon>
        <taxon>Oceanospirillales</taxon>
        <taxon>Halomonadaceae</taxon>
        <taxon>Halomonas</taxon>
    </lineage>
</organism>
<accession>A0A1I7IC87</accession>
<gene>
    <name evidence="18" type="primary">dsbD</name>
    <name evidence="20" type="ORF">SAMN04487955_106192</name>
</gene>
<feature type="transmembrane region" description="Helical" evidence="18">
    <location>
        <begin position="232"/>
        <end position="256"/>
    </location>
</feature>
<dbReference type="InterPro" id="IPR013766">
    <property type="entry name" value="Thioredoxin_domain"/>
</dbReference>
<dbReference type="InterPro" id="IPR028250">
    <property type="entry name" value="DsbDN"/>
</dbReference>
<comment type="catalytic activity">
    <reaction evidence="16 18">
        <text>[protein]-dithiol + NAD(+) = [protein]-disulfide + NADH + H(+)</text>
        <dbReference type="Rhea" id="RHEA:18749"/>
        <dbReference type="Rhea" id="RHEA-COMP:10593"/>
        <dbReference type="Rhea" id="RHEA-COMP:10594"/>
        <dbReference type="ChEBI" id="CHEBI:15378"/>
        <dbReference type="ChEBI" id="CHEBI:29950"/>
        <dbReference type="ChEBI" id="CHEBI:50058"/>
        <dbReference type="ChEBI" id="CHEBI:57540"/>
        <dbReference type="ChEBI" id="CHEBI:57945"/>
        <dbReference type="EC" id="1.8.1.8"/>
    </reaction>
</comment>
<dbReference type="STRING" id="463301.SAMN04487955_106192"/>
<dbReference type="SUPFAM" id="SSF52833">
    <property type="entry name" value="Thioredoxin-like"/>
    <property type="match status" value="1"/>
</dbReference>
<dbReference type="CDD" id="cd02953">
    <property type="entry name" value="DsbDgamma"/>
    <property type="match status" value="1"/>
</dbReference>
<dbReference type="HAMAP" id="MF_00399">
    <property type="entry name" value="DbsD"/>
    <property type="match status" value="1"/>
</dbReference>
<feature type="transmembrane region" description="Helical" evidence="18">
    <location>
        <begin position="268"/>
        <end position="288"/>
    </location>
</feature>
<keyword evidence="9 18" id="KW-0249">Electron transport</keyword>
<evidence type="ECO:0000256" key="16">
    <source>
        <dbReference type="ARBA" id="ARBA00047388"/>
    </source>
</evidence>
<feature type="disulfide bond" description="Redox-active" evidence="18">
    <location>
        <begin position="124"/>
        <end position="130"/>
    </location>
</feature>
<evidence type="ECO:0000256" key="9">
    <source>
        <dbReference type="ARBA" id="ARBA00022982"/>
    </source>
</evidence>
<evidence type="ECO:0000256" key="6">
    <source>
        <dbReference type="ARBA" id="ARBA00022692"/>
    </source>
</evidence>
<dbReference type="GO" id="GO:0045454">
    <property type="term" value="P:cell redox homeostasis"/>
    <property type="evidence" value="ECO:0007669"/>
    <property type="project" value="TreeGrafter"/>
</dbReference>
<keyword evidence="6 18" id="KW-0812">Transmembrane</keyword>
<evidence type="ECO:0000313" key="21">
    <source>
        <dbReference type="Proteomes" id="UP000198693"/>
    </source>
</evidence>
<dbReference type="PANTHER" id="PTHR32234">
    <property type="entry name" value="THIOL:DISULFIDE INTERCHANGE PROTEIN DSBD"/>
    <property type="match status" value="1"/>
</dbReference>
<dbReference type="NCBIfam" id="NF001419">
    <property type="entry name" value="PRK00293.1"/>
    <property type="match status" value="1"/>
</dbReference>
<dbReference type="GO" id="GO:0009055">
    <property type="term" value="F:electron transfer activity"/>
    <property type="evidence" value="ECO:0007669"/>
    <property type="project" value="UniProtKB-UniRule"/>
</dbReference>
<evidence type="ECO:0000256" key="5">
    <source>
        <dbReference type="ARBA" id="ARBA00022519"/>
    </source>
</evidence>
<feature type="transmembrane region" description="Helical" evidence="18">
    <location>
        <begin position="440"/>
        <end position="462"/>
    </location>
</feature>
<evidence type="ECO:0000256" key="1">
    <source>
        <dbReference type="ARBA" id="ARBA00004429"/>
    </source>
</evidence>
<dbReference type="InterPro" id="IPR003834">
    <property type="entry name" value="Cyt_c_assmbl_TM_dom"/>
</dbReference>
<dbReference type="Gene3D" id="3.40.30.10">
    <property type="entry name" value="Glutaredoxin"/>
    <property type="match status" value="1"/>
</dbReference>
<evidence type="ECO:0000259" key="19">
    <source>
        <dbReference type="PROSITE" id="PS51352"/>
    </source>
</evidence>
<evidence type="ECO:0000256" key="12">
    <source>
        <dbReference type="ARBA" id="ARBA00023027"/>
    </source>
</evidence>
<comment type="caution">
    <text evidence="18">Lacks conserved residue(s) required for the propagation of feature annotation.</text>
</comment>
<feature type="domain" description="Thioredoxin" evidence="19">
    <location>
        <begin position="473"/>
        <end position="608"/>
    </location>
</feature>
<dbReference type="InterPro" id="IPR022910">
    <property type="entry name" value="Thiol_diS_interchange_DbsD"/>
</dbReference>
<feature type="transmembrane region" description="Helical" evidence="18">
    <location>
        <begin position="384"/>
        <end position="402"/>
    </location>
</feature>
<dbReference type="EC" id="1.8.1.8" evidence="18"/>
<proteinExistence type="inferred from homology"/>
<keyword evidence="8 18" id="KW-0201">Cytochrome c-type biogenesis</keyword>
<evidence type="ECO:0000256" key="14">
    <source>
        <dbReference type="ARBA" id="ARBA00023157"/>
    </source>
</evidence>
<keyword evidence="11 18" id="KW-0560">Oxidoreductase</keyword>
<evidence type="ECO:0000313" key="20">
    <source>
        <dbReference type="EMBL" id="SFU70488.1"/>
    </source>
</evidence>
<evidence type="ECO:0000256" key="2">
    <source>
        <dbReference type="ARBA" id="ARBA00007241"/>
    </source>
</evidence>
<evidence type="ECO:0000256" key="18">
    <source>
        <dbReference type="HAMAP-Rule" id="MF_00399"/>
    </source>
</evidence>
<dbReference type="InterPro" id="IPR036929">
    <property type="entry name" value="DsbDN_sf"/>
</dbReference>
<feature type="transmembrane region" description="Helical" evidence="18">
    <location>
        <begin position="309"/>
        <end position="342"/>
    </location>
</feature>
<evidence type="ECO:0000256" key="8">
    <source>
        <dbReference type="ARBA" id="ARBA00022748"/>
    </source>
</evidence>
<dbReference type="InterPro" id="IPR035671">
    <property type="entry name" value="DsbD_gamma"/>
</dbReference>
<keyword evidence="13 18" id="KW-0472">Membrane</keyword>
<dbReference type="AlphaFoldDB" id="A0A1I7IC87"/>
<evidence type="ECO:0000256" key="15">
    <source>
        <dbReference type="ARBA" id="ARBA00023284"/>
    </source>
</evidence>
<evidence type="ECO:0000256" key="10">
    <source>
        <dbReference type="ARBA" id="ARBA00022989"/>
    </source>
</evidence>
<feature type="transmembrane region" description="Helical" evidence="18">
    <location>
        <begin position="408"/>
        <end position="428"/>
    </location>
</feature>
<feature type="disulfide bond" description="Redox-active" evidence="18">
    <location>
        <begin position="523"/>
        <end position="526"/>
    </location>
</feature>
<dbReference type="OrthoDB" id="9811036at2"/>
<dbReference type="Pfam" id="PF11412">
    <property type="entry name" value="DsbD_N"/>
    <property type="match status" value="1"/>
</dbReference>
<dbReference type="Pfam" id="PF02683">
    <property type="entry name" value="DsbD_TM"/>
    <property type="match status" value="1"/>
</dbReference>
<dbReference type="GO" id="GO:0017004">
    <property type="term" value="P:cytochrome complex assembly"/>
    <property type="evidence" value="ECO:0007669"/>
    <property type="project" value="UniProtKB-UniRule"/>
</dbReference>
<reference evidence="21" key="1">
    <citation type="submission" date="2016-10" db="EMBL/GenBank/DDBJ databases">
        <authorList>
            <person name="Varghese N."/>
            <person name="Submissions S."/>
        </authorList>
    </citation>
    <scope>NUCLEOTIDE SEQUENCE [LARGE SCALE GENOMIC DNA]</scope>
    <source>
        <strain evidence="21">CGMCC 1.6981</strain>
    </source>
</reference>
<evidence type="ECO:0000256" key="13">
    <source>
        <dbReference type="ARBA" id="ARBA00023136"/>
    </source>
</evidence>
<dbReference type="PANTHER" id="PTHR32234:SF0">
    <property type="entry name" value="THIOL:DISULFIDE INTERCHANGE PROTEIN DSBD"/>
    <property type="match status" value="1"/>
</dbReference>
<keyword evidence="4 18" id="KW-1003">Cell membrane</keyword>
<keyword evidence="14 18" id="KW-1015">Disulfide bond</keyword>
<evidence type="ECO:0000256" key="11">
    <source>
        <dbReference type="ARBA" id="ARBA00023002"/>
    </source>
</evidence>
<evidence type="ECO:0000256" key="3">
    <source>
        <dbReference type="ARBA" id="ARBA00022448"/>
    </source>
</evidence>
<keyword evidence="7" id="KW-0732">Signal</keyword>
<evidence type="ECO:0000256" key="7">
    <source>
        <dbReference type="ARBA" id="ARBA00022729"/>
    </source>
</evidence>
<comment type="subcellular location">
    <subcellularLocation>
        <location evidence="1 18">Cell inner membrane</location>
        <topology evidence="1 18">Multi-pass membrane protein</topology>
    </subcellularLocation>
</comment>
<sequence length="622" mass="67082">MQVYKLHRLPPYVLAILTTLLLVFTSTLQAGEEEFLPVDEAFHLTASREGGDIVLRWDIADGYYLYRHRLNIEGESSSIAGPALPEGELITDEFFGESQVYYDSVEVRLDPQEAQRLELSWQGCAKAGLCYPPQRQTVTLADLSGNTNQSTAASLPDSLSSSQSAPSAAAVNDSMADDQRLAASLASSNTLWTLAAFFGMGLLLTFTPCVLPMVPILSSLIIGGSRQPGRGLLLSLAFVIPMALTYALLGVAAALAGANLQMLFQNPVFIGIFAGLFVALAMAMFGLFEMELPAFLRHRLDRLQQQQQGGRMASAAIMGALSALLVGPCMTAPLAGALLYIADSGDVLQGGLALLFLGLGMGAPLLLVGLIGPRLLPRPGPWMIKVRILFGFVMLGMAIWFAERILPTPVMLGLWGVLAIGFALALWHVAAKTALPSRALISRSMALVIGLWGMVWIIGAAGGSQDLRQPLRFLQGNATNAQAAETATLEFKEVETLEKLQDSIQQASARGEWTMVDFTADWCISCKVIEREVFGDADVQQALNDVTRLQPDVTDNSANDREIMKAFGILGPPTIMLFGPDGEERRGQRIIGELNAEEFLANLEHAGLMPDSQTSTKEEQNP</sequence>
<dbReference type="PROSITE" id="PS51352">
    <property type="entry name" value="THIOREDOXIN_2"/>
    <property type="match status" value="1"/>
</dbReference>
<keyword evidence="12 18" id="KW-0520">NAD</keyword>
<evidence type="ECO:0000256" key="17">
    <source>
        <dbReference type="ARBA" id="ARBA00047804"/>
    </source>
</evidence>
<dbReference type="GO" id="GO:0047134">
    <property type="term" value="F:protein-disulfide reductase [NAD(P)H] activity"/>
    <property type="evidence" value="ECO:0007669"/>
    <property type="project" value="UniProtKB-UniRule"/>
</dbReference>
<dbReference type="InterPro" id="IPR036249">
    <property type="entry name" value="Thioredoxin-like_sf"/>
</dbReference>
<dbReference type="SUPFAM" id="SSF74863">
    <property type="entry name" value="Thiol:disulfide interchange protein DsbD, N-terminal domain (DsbD-alpha)"/>
    <property type="match status" value="1"/>
</dbReference>
<dbReference type="Pfam" id="PF13899">
    <property type="entry name" value="Thioredoxin_7"/>
    <property type="match status" value="1"/>
</dbReference>
<keyword evidence="15 18" id="KW-0676">Redox-active center</keyword>
<protein>
    <recommendedName>
        <fullName evidence="18">Thiol:disulfide interchange protein DsbD</fullName>
        <ecNumber evidence="18">1.8.1.8</ecNumber>
    </recommendedName>
    <alternativeName>
        <fullName evidence="18">Protein-disulfide reductase</fullName>
        <shortName evidence="18">Disulfide reductase</shortName>
    </alternativeName>
</protein>
<dbReference type="GO" id="GO:0005886">
    <property type="term" value="C:plasma membrane"/>
    <property type="evidence" value="ECO:0007669"/>
    <property type="project" value="UniProtKB-SubCell"/>
</dbReference>
<dbReference type="Proteomes" id="UP000198693">
    <property type="component" value="Unassembled WGS sequence"/>
</dbReference>